<dbReference type="InterPro" id="IPR032675">
    <property type="entry name" value="LRR_dom_sf"/>
</dbReference>
<name>A0A409W8N4_9AGAR</name>
<dbReference type="InParanoid" id="A0A409W8N4"/>
<gene>
    <name evidence="2" type="ORF">CVT24_002900</name>
</gene>
<feature type="compositionally biased region" description="Basic and acidic residues" evidence="1">
    <location>
        <begin position="756"/>
        <end position="768"/>
    </location>
</feature>
<sequence length="895" mass="100423">MHQVLQNPSLLAEIFSRMYKGYDGDNMRMLLVGVALTCKRFQSPALDVLWHSMTNIKPLVKLIPGVIPIESRLYKEHPITPADLNTLRSYARRIKYLILRSTKSTGELFKDIDGALLMQLLVICQGERADPLLPCLRTLDIVVHYNRKCFTRASPYLGILLSPMLQRLSIAIHNTEQTLPPVGSHKAPAIWFFLQTLASSPRPYLTEVTATCYLPAPSIIQLSKINSLKELHLKAHSEFLQDIQPLTNLQCLENMTLDLEEKCTHAVGSLYYIGMSAKGQPRATFSSLQALTLHGCIHAAHPVFRLFEFRSLTKVVFFVRSAQHGVQSTYGGLGDVRCCWPTLFGTMVDSAQKIKTLSLEGFPAENSVHPLEWSFFDFVSCLQLTKLELNGPSVCSISNEEFLFVASMFPFLEHLNINTQTIGTIDHLALITASERLPNLSCLIIAVHLYDASPEVFNQTAITPHKQLKDLHFYKISNEPEADLNADRLFNIALFPNLMTLDAIPRGYDYWNANQSRTTSFRQESEFCVDSLLFAASRFAPMARAKASFVPILSYPASYRRFRRLAHTHLHFYIPCIIQNAHFPNFISLALLSCTVNFALAHPIIELSLTPRATDNGTQDIPTRGSSDLTNDPATTIDNEVNILDPNAFDNLGDFPFLDFLLDELENAIDEALIKLDDVYNGTFTDGGPNPDSHISSTGNEPASPNLPPAPRSMGMEITESALGDGANNLNGPAELLSLLVRSHDPRSGGDLTGTTDRKGGTKPPKKLESWKDRVRRLNKKLGKVQLKKWVPKEKDVDHAICKIYRPPLQLLSLVKYISPPAYYLTQNIIIEPLMLPQVLYTLVPPVCHKDVHPIFPSEHVLFHVVFCRWVHIVHNNPFDPDLADLLAESEERKH</sequence>
<feature type="region of interest" description="Disordered" evidence="1">
    <location>
        <begin position="614"/>
        <end position="634"/>
    </location>
</feature>
<dbReference type="SUPFAM" id="SSF52047">
    <property type="entry name" value="RNI-like"/>
    <property type="match status" value="1"/>
</dbReference>
<feature type="region of interest" description="Disordered" evidence="1">
    <location>
        <begin position="744"/>
        <end position="768"/>
    </location>
</feature>
<dbReference type="EMBL" id="NHTK01005720">
    <property type="protein sequence ID" value="PPQ74861.1"/>
    <property type="molecule type" value="Genomic_DNA"/>
</dbReference>
<evidence type="ECO:0000256" key="1">
    <source>
        <dbReference type="SAM" id="MobiDB-lite"/>
    </source>
</evidence>
<dbReference type="STRING" id="181874.A0A409W8N4"/>
<feature type="compositionally biased region" description="Polar residues" evidence="1">
    <location>
        <begin position="693"/>
        <end position="703"/>
    </location>
</feature>
<proteinExistence type="predicted"/>
<dbReference type="Proteomes" id="UP000284842">
    <property type="component" value="Unassembled WGS sequence"/>
</dbReference>
<protein>
    <submittedName>
        <fullName evidence="2">Uncharacterized protein</fullName>
    </submittedName>
</protein>
<accession>A0A409W8N4</accession>
<dbReference type="OrthoDB" id="3543113at2759"/>
<comment type="caution">
    <text evidence="2">The sequence shown here is derived from an EMBL/GenBank/DDBJ whole genome shotgun (WGS) entry which is preliminary data.</text>
</comment>
<keyword evidence="3" id="KW-1185">Reference proteome</keyword>
<evidence type="ECO:0000313" key="3">
    <source>
        <dbReference type="Proteomes" id="UP000284842"/>
    </source>
</evidence>
<organism evidence="2 3">
    <name type="scientific">Panaeolus cyanescens</name>
    <dbReference type="NCBI Taxonomy" id="181874"/>
    <lineage>
        <taxon>Eukaryota</taxon>
        <taxon>Fungi</taxon>
        <taxon>Dikarya</taxon>
        <taxon>Basidiomycota</taxon>
        <taxon>Agaricomycotina</taxon>
        <taxon>Agaricomycetes</taxon>
        <taxon>Agaricomycetidae</taxon>
        <taxon>Agaricales</taxon>
        <taxon>Agaricineae</taxon>
        <taxon>Galeropsidaceae</taxon>
        <taxon>Panaeolus</taxon>
    </lineage>
</organism>
<feature type="region of interest" description="Disordered" evidence="1">
    <location>
        <begin position="685"/>
        <end position="714"/>
    </location>
</feature>
<dbReference type="Gene3D" id="3.80.10.10">
    <property type="entry name" value="Ribonuclease Inhibitor"/>
    <property type="match status" value="1"/>
</dbReference>
<dbReference type="AlphaFoldDB" id="A0A409W8N4"/>
<reference evidence="2 3" key="1">
    <citation type="journal article" date="2018" name="Evol. Lett.">
        <title>Horizontal gene cluster transfer increased hallucinogenic mushroom diversity.</title>
        <authorList>
            <person name="Reynolds H.T."/>
            <person name="Vijayakumar V."/>
            <person name="Gluck-Thaler E."/>
            <person name="Korotkin H.B."/>
            <person name="Matheny P.B."/>
            <person name="Slot J.C."/>
        </authorList>
    </citation>
    <scope>NUCLEOTIDE SEQUENCE [LARGE SCALE GENOMIC DNA]</scope>
    <source>
        <strain evidence="2 3">2629</strain>
    </source>
</reference>
<evidence type="ECO:0000313" key="2">
    <source>
        <dbReference type="EMBL" id="PPQ74861.1"/>
    </source>
</evidence>